<keyword evidence="2" id="KW-0813">Transport</keyword>
<dbReference type="SUPFAM" id="SSF52540">
    <property type="entry name" value="P-loop containing nucleoside triphosphate hydrolases"/>
    <property type="match status" value="1"/>
</dbReference>
<dbReference type="GO" id="GO:0006605">
    <property type="term" value="P:protein targeting"/>
    <property type="evidence" value="ECO:0007669"/>
    <property type="project" value="InterPro"/>
</dbReference>
<sequence>MLYLSHNLSGFDKLEPLYLFIWQWINRPAANSKELSAALDTNAIKEAVLDEIYIRIHKTEIDDLHAQLKQQDKLTIWARLIDTGIIDERGNILKEHITEKDIDGIVASELECTSSIRYRLRYILNECIDRVRLVEVPKYLKPFVEQHLESWIRSAVTAFFMKSGEDYVVDLDNTDTSQDRNPNIIIIDRDTGTDMANSQWDEALYQFLQLKHGCKLSLQNLKAVFISNVSYFKKYKTLNGLTGTLGTKRDRDLLQQIHDVDYVIIPTAESKQFHEEKSLVCTTKEHWKSQILEEANQITNDQKRSVLIICETVNVVNDLYQLFGRRKERHVHTYTRDYEQFEVAKDGHELNPGQIIIATNLAGRGTDIKISEDLNKAGGLHVVLTYLPNNIRIEQQAFGRAARCGAKGSGRLIILNTKEQKSGCTKILELKRNRHTQELRRLAECKLFYDVQITAEEECFEKFNVEYGRLKKELKNKQLPNELQTILLDSCLDKWALWLDEHSKWISTNKTTIGNAKFQSALNTLMQQIKNLSAGATKQSLWDKIKTINPLKEYVYDSKCWSEWVKDNPSQMIELGKYLSLNLKQSENVVSKAIEVGVDILTSPFAMFRETDNYFDTAMELFDDVIQLDANFAEVAHYYKASALIKHSIKNWAGDVSSEIKTELKLAASLFETRIEQHSKAASIIGNIKMQSTEALFQINAFEDQQHRLMELYYEFITSINNILGYPVSADCFLSPTPSIDKQLANEIFAELLHHKVLDAPNLGNEYSENDLKVICTEYGVPVSLLQNTMNMWEGKRINEKDFRKHLEQHIPIPNRRQFWTMLLEKNVLCDNKQYVAIKKERFQGIDCDFIKSLRENVNKEHKEHILNLGDGSQVLFTDWTELEKDNELIFENEHFKALVGDKKYDEWNELEALSFNEKANINCSYIENVRLDAFDSIRPDDFANVGIVLSEAEDILTQLVKENVLVKESVATENIYRLNIRLNEISEEQLTFYAGYKQIVLQLLEHCFAYRSVVDKMIKCLHEGISQISLCLVVDPHRDFLMELYEKNVLIPTCVDSNEKCLDKKVEYICMNSSNKRLQDPLVIKRLIDILTNLRSIFNHMECPDGNHKRLCDSSKHTEEQQLFVLKGLDYLINYGEYKSPYKMLKALLSSCIAAGQIAFRMASSLITSRSPFIKEQLNNFIVDLRAFDWRDFLNQKWKIRLLTACAAGISYAVKHFSKLLRYGIKTCVVSAFQSVSKVLQNQFTNITEQNKIASISKRLVTGSVGKIAIAIGNSNIDNIIQTCLHTICTEFQASIASDIDEVVGNHSIISTLQQVFDILGETHAKQMVLEQTESYFNDKSNDYTLLIVIDELRMLLSDKLVEALSKSVDHSYKGNNLDKIKDTISSLLTCNNRVYHLNKIKLNTNRMLDDLDKTITQMLKNQTNVRNEPQEDQKNTDYVSFKDDIMNQWKEYVKKKTDKVVVTSLETPLLQSASTYLSESAFKLLKNTKNCRPHKERKYRKRYDQLKRDCKGQKNNVRTVASRCNRHNATSKIEKKYDNILLTLLIKTHSADLVFDLIRENRPMDWTCIAAFPALLSRITKEENIKIVVEKPDGETQIFASNIQSSTVTRIIRLKITEEHFTICNESMKQNDSNENSLYSAMIQAMPEVNMTPKDFKKAIQTLIRMDPAIRCSIENGYHDKLYARAFYSGTQYRSNRSAFNIFGSIEPSGQNEEQSYDEIRYQQRVRNEKVDFYSNFSPMFFDEELIDNANLKCAALKHVVKDGKSTGRDQSKGRWLNSIRTLLTRFGRTNPALARTEQGVLSSINENAKHSLIKETKDIEALQSQWVANAPSITIDSDVTYPVKRKLYRFRKKIVCILEQEIKSDPTNKQIYESAISQITACDMTKLIGIPKKTLKHKQRASKSNKSKSPKSKQIN</sequence>
<evidence type="ECO:0000256" key="3">
    <source>
        <dbReference type="ARBA" id="ARBA00023010"/>
    </source>
</evidence>
<evidence type="ECO:0000313" key="7">
    <source>
        <dbReference type="EMBL" id="MBW49309.1"/>
    </source>
</evidence>
<keyword evidence="3" id="KW-0811">Translocation</keyword>
<name>A0A2M4B8D5_9DIPT</name>
<feature type="region of interest" description="Disordered" evidence="4">
    <location>
        <begin position="1896"/>
        <end position="1919"/>
    </location>
</feature>
<evidence type="ECO:0000256" key="4">
    <source>
        <dbReference type="SAM" id="MobiDB-lite"/>
    </source>
</evidence>
<organism evidence="7">
    <name type="scientific">Anopheles marajoara</name>
    <dbReference type="NCBI Taxonomy" id="58244"/>
    <lineage>
        <taxon>Eukaryota</taxon>
        <taxon>Metazoa</taxon>
        <taxon>Ecdysozoa</taxon>
        <taxon>Arthropoda</taxon>
        <taxon>Hexapoda</taxon>
        <taxon>Insecta</taxon>
        <taxon>Pterygota</taxon>
        <taxon>Neoptera</taxon>
        <taxon>Endopterygota</taxon>
        <taxon>Diptera</taxon>
        <taxon>Nematocera</taxon>
        <taxon>Culicoidea</taxon>
        <taxon>Culicidae</taxon>
        <taxon>Anophelinae</taxon>
        <taxon>Anopheles</taxon>
    </lineage>
</organism>
<protein>
    <submittedName>
        <fullName evidence="7">Putative preprotein translocase subunit seca</fullName>
    </submittedName>
</protein>
<dbReference type="PANTHER" id="PTHR30612:SF0">
    <property type="entry name" value="CHLOROPLAST PROTEIN-TRANSPORTING ATPASE"/>
    <property type="match status" value="1"/>
</dbReference>
<dbReference type="InterPro" id="IPR014018">
    <property type="entry name" value="SecA_motor_DEAD"/>
</dbReference>
<dbReference type="InterPro" id="IPR000185">
    <property type="entry name" value="SecA"/>
</dbReference>
<evidence type="ECO:0000256" key="2">
    <source>
        <dbReference type="ARBA" id="ARBA00022927"/>
    </source>
</evidence>
<evidence type="ECO:0000256" key="1">
    <source>
        <dbReference type="ARBA" id="ARBA00022490"/>
    </source>
</evidence>
<keyword evidence="1" id="KW-0963">Cytoplasm</keyword>
<evidence type="ECO:0000259" key="6">
    <source>
        <dbReference type="PROSITE" id="PS51196"/>
    </source>
</evidence>
<dbReference type="EMBL" id="GGFJ01000168">
    <property type="protein sequence ID" value="MBW49309.1"/>
    <property type="molecule type" value="Transcribed_RNA"/>
</dbReference>
<dbReference type="InterPro" id="IPR001650">
    <property type="entry name" value="Helicase_C-like"/>
</dbReference>
<accession>A0A2M4B8D5</accession>
<reference evidence="7" key="1">
    <citation type="submission" date="2018-01" db="EMBL/GenBank/DDBJ databases">
        <title>An insight into the sialome of Amazonian anophelines.</title>
        <authorList>
            <person name="Ribeiro J.M."/>
            <person name="Scarpassa V."/>
            <person name="Calvo E."/>
        </authorList>
    </citation>
    <scope>NUCLEOTIDE SEQUENCE</scope>
    <source>
        <tissue evidence="7">Salivary glands</tissue>
    </source>
</reference>
<dbReference type="InterPro" id="IPR027417">
    <property type="entry name" value="P-loop_NTPase"/>
</dbReference>
<dbReference type="PROSITE" id="PS51194">
    <property type="entry name" value="HELICASE_CTER"/>
    <property type="match status" value="1"/>
</dbReference>
<dbReference type="PROSITE" id="PS51196">
    <property type="entry name" value="SECA_MOTOR_DEAD"/>
    <property type="match status" value="1"/>
</dbReference>
<dbReference type="GO" id="GO:0005524">
    <property type="term" value="F:ATP binding"/>
    <property type="evidence" value="ECO:0007669"/>
    <property type="project" value="InterPro"/>
</dbReference>
<dbReference type="Gene3D" id="3.90.1440.10">
    <property type="entry name" value="SecA, preprotein cross-linking domain"/>
    <property type="match status" value="1"/>
</dbReference>
<dbReference type="Pfam" id="PF00271">
    <property type="entry name" value="Helicase_C"/>
    <property type="match status" value="1"/>
</dbReference>
<feature type="domain" description="Helicase C-terminal" evidence="5">
    <location>
        <begin position="290"/>
        <end position="447"/>
    </location>
</feature>
<proteinExistence type="predicted"/>
<dbReference type="Gene3D" id="3.40.50.300">
    <property type="entry name" value="P-loop containing nucleotide triphosphate hydrolases"/>
    <property type="match status" value="1"/>
</dbReference>
<dbReference type="PANTHER" id="PTHR30612">
    <property type="entry name" value="SECA INNER MEMBRANE COMPONENT OF SEC PROTEIN SECRETION SYSTEM"/>
    <property type="match status" value="1"/>
</dbReference>
<feature type="domain" description="SecA family profile" evidence="6">
    <location>
        <begin position="1"/>
        <end position="443"/>
    </location>
</feature>
<dbReference type="GO" id="GO:0006886">
    <property type="term" value="P:intracellular protein transport"/>
    <property type="evidence" value="ECO:0007669"/>
    <property type="project" value="InterPro"/>
</dbReference>
<evidence type="ECO:0000259" key="5">
    <source>
        <dbReference type="PROSITE" id="PS51194"/>
    </source>
</evidence>
<keyword evidence="2" id="KW-0653">Protein transport</keyword>